<sequence length="288" mass="30857">MIDCHVHLWDVDGGYPWIQPGSPHHRTFTAADLAESGAGLELTGAILVEASRGDHGENVLLHDLRLRHPDLLLGHVGNLNSCADLGPSRFTELLAETRPNGMRLGGASWDATPASARALVPAMAARGVALELNLHHAAVPVAAGVAARHPGLTVVVDHLGNPPSLRTASPREWREQVRRAARVPNVIMKISGLLTQQHGVPGEQVADLVAHVVDAFGPDRCMVGSDWPICLSRGSRAASLRLARRGLRGLDDGEILRVLRTTAERVYGLAARVDNDRGPCFDATVDDR</sequence>
<protein>
    <submittedName>
        <fullName evidence="3">Amidohydrolase family protein</fullName>
    </submittedName>
</protein>
<proteinExistence type="inferred from homology"/>
<dbReference type="Proteomes" id="UP001612928">
    <property type="component" value="Unassembled WGS sequence"/>
</dbReference>
<evidence type="ECO:0000313" key="4">
    <source>
        <dbReference type="Proteomes" id="UP001612928"/>
    </source>
</evidence>
<evidence type="ECO:0000313" key="3">
    <source>
        <dbReference type="EMBL" id="MFI7445653.1"/>
    </source>
</evidence>
<dbReference type="EMBL" id="JBITMB010000015">
    <property type="protein sequence ID" value="MFI7445653.1"/>
    <property type="molecule type" value="Genomic_DNA"/>
</dbReference>
<dbReference type="InterPro" id="IPR052350">
    <property type="entry name" value="Metallo-dep_Lactonases"/>
</dbReference>
<comment type="similarity">
    <text evidence="1">Belongs to the metallo-dependent hydrolases superfamily.</text>
</comment>
<organism evidence="3 4">
    <name type="scientific">Nonomuraea indica</name>
    <dbReference type="NCBI Taxonomy" id="1581193"/>
    <lineage>
        <taxon>Bacteria</taxon>
        <taxon>Bacillati</taxon>
        <taxon>Actinomycetota</taxon>
        <taxon>Actinomycetes</taxon>
        <taxon>Streptosporangiales</taxon>
        <taxon>Streptosporangiaceae</taxon>
        <taxon>Nonomuraea</taxon>
    </lineage>
</organism>
<evidence type="ECO:0000259" key="2">
    <source>
        <dbReference type="Pfam" id="PF04909"/>
    </source>
</evidence>
<dbReference type="Pfam" id="PF04909">
    <property type="entry name" value="Amidohydro_2"/>
    <property type="match status" value="1"/>
</dbReference>
<keyword evidence="4" id="KW-1185">Reference proteome</keyword>
<gene>
    <name evidence="3" type="ORF">ACIBP5_37275</name>
</gene>
<dbReference type="RefSeq" id="WP_397026139.1">
    <property type="nucleotide sequence ID" value="NZ_JBITMB010000015.1"/>
</dbReference>
<accession>A0ABW8AFU8</accession>
<dbReference type="InterPro" id="IPR032466">
    <property type="entry name" value="Metal_Hydrolase"/>
</dbReference>
<reference evidence="3 4" key="1">
    <citation type="submission" date="2024-10" db="EMBL/GenBank/DDBJ databases">
        <title>The Natural Products Discovery Center: Release of the First 8490 Sequenced Strains for Exploring Actinobacteria Biosynthetic Diversity.</title>
        <authorList>
            <person name="Kalkreuter E."/>
            <person name="Kautsar S.A."/>
            <person name="Yang D."/>
            <person name="Bader C.D."/>
            <person name="Teijaro C.N."/>
            <person name="Fluegel L."/>
            <person name="Davis C.M."/>
            <person name="Simpson J.R."/>
            <person name="Lauterbach L."/>
            <person name="Steele A.D."/>
            <person name="Gui C."/>
            <person name="Meng S."/>
            <person name="Li G."/>
            <person name="Viehrig K."/>
            <person name="Ye F."/>
            <person name="Su P."/>
            <person name="Kiefer A.F."/>
            <person name="Nichols A."/>
            <person name="Cepeda A.J."/>
            <person name="Yan W."/>
            <person name="Fan B."/>
            <person name="Jiang Y."/>
            <person name="Adhikari A."/>
            <person name="Zheng C.-J."/>
            <person name="Schuster L."/>
            <person name="Cowan T.M."/>
            <person name="Smanski M.J."/>
            <person name="Chevrette M.G."/>
            <person name="De Carvalho L.P.S."/>
            <person name="Shen B."/>
        </authorList>
    </citation>
    <scope>NUCLEOTIDE SEQUENCE [LARGE SCALE GENOMIC DNA]</scope>
    <source>
        <strain evidence="3 4">NPDC049503</strain>
    </source>
</reference>
<evidence type="ECO:0000256" key="1">
    <source>
        <dbReference type="ARBA" id="ARBA00038310"/>
    </source>
</evidence>
<dbReference type="SUPFAM" id="SSF51556">
    <property type="entry name" value="Metallo-dependent hydrolases"/>
    <property type="match status" value="1"/>
</dbReference>
<name>A0ABW8AFU8_9ACTN</name>
<dbReference type="InterPro" id="IPR006680">
    <property type="entry name" value="Amidohydro-rel"/>
</dbReference>
<comment type="caution">
    <text evidence="3">The sequence shown here is derived from an EMBL/GenBank/DDBJ whole genome shotgun (WGS) entry which is preliminary data.</text>
</comment>
<feature type="domain" description="Amidohydrolase-related" evidence="2">
    <location>
        <begin position="2"/>
        <end position="269"/>
    </location>
</feature>
<dbReference type="PANTHER" id="PTHR43569:SF2">
    <property type="entry name" value="AMIDOHYDROLASE-RELATED DOMAIN-CONTAINING PROTEIN"/>
    <property type="match status" value="1"/>
</dbReference>
<dbReference type="PANTHER" id="PTHR43569">
    <property type="entry name" value="AMIDOHYDROLASE"/>
    <property type="match status" value="1"/>
</dbReference>
<dbReference type="Gene3D" id="3.20.20.140">
    <property type="entry name" value="Metal-dependent hydrolases"/>
    <property type="match status" value="1"/>
</dbReference>